<comment type="caution">
    <text evidence="1">The sequence shown here is derived from an EMBL/GenBank/DDBJ whole genome shotgun (WGS) entry which is preliminary data.</text>
</comment>
<dbReference type="RefSeq" id="WP_170210021.1">
    <property type="nucleotide sequence ID" value="NZ_BAAAMD010000004.1"/>
</dbReference>
<proteinExistence type="predicted"/>
<keyword evidence="2" id="KW-1185">Reference proteome</keyword>
<dbReference type="AlphaFoldDB" id="A0A542ZC56"/>
<name>A0A542ZC56_9ACTN</name>
<evidence type="ECO:0000313" key="2">
    <source>
        <dbReference type="Proteomes" id="UP000316196"/>
    </source>
</evidence>
<sequence>MDDARAELELDGRGVGVELEVGLGLGVGVAVGVVEGVVSTKGGVDDAGAGTGGLVR</sequence>
<evidence type="ECO:0000313" key="1">
    <source>
        <dbReference type="EMBL" id="TQL57933.1"/>
    </source>
</evidence>
<reference evidence="1 2" key="1">
    <citation type="submission" date="2019-06" db="EMBL/GenBank/DDBJ databases">
        <title>Sequencing the genomes of 1000 actinobacteria strains.</title>
        <authorList>
            <person name="Klenk H.-P."/>
        </authorList>
    </citation>
    <scope>NUCLEOTIDE SEQUENCE [LARGE SCALE GENOMIC DNA]</scope>
    <source>
        <strain evidence="1 2">DSM 8251</strain>
    </source>
</reference>
<organism evidence="1 2">
    <name type="scientific">Propioniferax innocua</name>
    <dbReference type="NCBI Taxonomy" id="1753"/>
    <lineage>
        <taxon>Bacteria</taxon>
        <taxon>Bacillati</taxon>
        <taxon>Actinomycetota</taxon>
        <taxon>Actinomycetes</taxon>
        <taxon>Propionibacteriales</taxon>
        <taxon>Propionibacteriaceae</taxon>
        <taxon>Propioniferax</taxon>
    </lineage>
</organism>
<accession>A0A542ZC56</accession>
<protein>
    <submittedName>
        <fullName evidence="1">Uncharacterized protein</fullName>
    </submittedName>
</protein>
<dbReference type="EMBL" id="VFOR01000002">
    <property type="protein sequence ID" value="TQL57933.1"/>
    <property type="molecule type" value="Genomic_DNA"/>
</dbReference>
<gene>
    <name evidence="1" type="ORF">FB460_1781</name>
</gene>
<dbReference type="Proteomes" id="UP000316196">
    <property type="component" value="Unassembled WGS sequence"/>
</dbReference>